<dbReference type="EMBL" id="JABBNT010000002">
    <property type="protein sequence ID" value="NMM44503.1"/>
    <property type="molecule type" value="Genomic_DNA"/>
</dbReference>
<dbReference type="AlphaFoldDB" id="A0A7Y0DZL1"/>
<accession>A0A7Y0DZL1</accession>
<dbReference type="Proteomes" id="UP000539372">
    <property type="component" value="Unassembled WGS sequence"/>
</dbReference>
<name>A0A7Y0DZL1_9PROT</name>
<evidence type="ECO:0000313" key="1">
    <source>
        <dbReference type="EMBL" id="NMM44503.1"/>
    </source>
</evidence>
<gene>
    <name evidence="1" type="ORF">HH303_08430</name>
</gene>
<proteinExistence type="predicted"/>
<comment type="caution">
    <text evidence="1">The sequence shown here is derived from an EMBL/GenBank/DDBJ whole genome shotgun (WGS) entry which is preliminary data.</text>
</comment>
<evidence type="ECO:0000313" key="2">
    <source>
        <dbReference type="Proteomes" id="UP000539372"/>
    </source>
</evidence>
<dbReference type="RefSeq" id="WP_169624784.1">
    <property type="nucleotide sequence ID" value="NZ_JABBNT010000002.1"/>
</dbReference>
<organism evidence="1 2">
    <name type="scientific">Pacificispira spongiicola</name>
    <dbReference type="NCBI Taxonomy" id="2729598"/>
    <lineage>
        <taxon>Bacteria</taxon>
        <taxon>Pseudomonadati</taxon>
        <taxon>Pseudomonadota</taxon>
        <taxon>Alphaproteobacteria</taxon>
        <taxon>Rhodospirillales</taxon>
        <taxon>Rhodospirillaceae</taxon>
        <taxon>Pacificispira</taxon>
    </lineage>
</organism>
<protein>
    <submittedName>
        <fullName evidence="1">Uncharacterized protein</fullName>
    </submittedName>
</protein>
<sequence>MSNMALPIDHLERVFGRDMHGNGWEVDVPAPANDDDMIGSLDPGFLLTLLKRGRK</sequence>
<keyword evidence="2" id="KW-1185">Reference proteome</keyword>
<reference evidence="1 2" key="1">
    <citation type="submission" date="2020-04" db="EMBL/GenBank/DDBJ databases">
        <title>Rhodospirillaceae bacterium KN72 isolated from deep sea.</title>
        <authorList>
            <person name="Zhang D.-C."/>
        </authorList>
    </citation>
    <scope>NUCLEOTIDE SEQUENCE [LARGE SCALE GENOMIC DNA]</scope>
    <source>
        <strain evidence="1 2">KN72</strain>
    </source>
</reference>